<keyword evidence="12 13" id="KW-0472">Membrane</keyword>
<dbReference type="Proteomes" id="UP000288716">
    <property type="component" value="Unassembled WGS sequence"/>
</dbReference>
<dbReference type="InterPro" id="IPR050476">
    <property type="entry name" value="Insect_CytP450_Detox"/>
</dbReference>
<dbReference type="PRINTS" id="PR00385">
    <property type="entry name" value="P450"/>
</dbReference>
<evidence type="ECO:0000313" key="15">
    <source>
        <dbReference type="Proteomes" id="UP000288716"/>
    </source>
</evidence>
<keyword evidence="13" id="KW-0812">Transmembrane</keyword>
<dbReference type="PANTHER" id="PTHR24292:SF102">
    <property type="entry name" value="CYTOCHROME P450 FAMILY-RELATED"/>
    <property type="match status" value="1"/>
</dbReference>
<dbReference type="SUPFAM" id="SSF48264">
    <property type="entry name" value="Cytochrome P450"/>
    <property type="match status" value="1"/>
</dbReference>
<evidence type="ECO:0000256" key="1">
    <source>
        <dbReference type="ARBA" id="ARBA00001971"/>
    </source>
</evidence>
<feature type="non-terminal residue" evidence="14">
    <location>
        <position position="460"/>
    </location>
</feature>
<evidence type="ECO:0000256" key="5">
    <source>
        <dbReference type="ARBA" id="ARBA00022617"/>
    </source>
</evidence>
<keyword evidence="13" id="KW-1133">Transmembrane helix</keyword>
<dbReference type="InterPro" id="IPR001128">
    <property type="entry name" value="Cyt_P450"/>
</dbReference>
<comment type="subcellular location">
    <subcellularLocation>
        <location evidence="3">Endoplasmic reticulum membrane</location>
        <topology evidence="3">Peripheral membrane protein</topology>
    </subcellularLocation>
    <subcellularLocation>
        <location evidence="2">Microsome membrane</location>
        <topology evidence="2">Peripheral membrane protein</topology>
    </subcellularLocation>
</comment>
<evidence type="ECO:0000256" key="2">
    <source>
        <dbReference type="ARBA" id="ARBA00004174"/>
    </source>
</evidence>
<dbReference type="Pfam" id="PF00067">
    <property type="entry name" value="p450"/>
    <property type="match status" value="1"/>
</dbReference>
<comment type="cofactor">
    <cofactor evidence="1">
        <name>heme</name>
        <dbReference type="ChEBI" id="CHEBI:30413"/>
    </cofactor>
</comment>
<dbReference type="FunFam" id="1.10.630.10:FF:000182">
    <property type="entry name" value="Cytochrome P450 3A4"/>
    <property type="match status" value="1"/>
</dbReference>
<dbReference type="VEuPathDB" id="VectorBase:LDEU010315"/>
<evidence type="ECO:0000256" key="4">
    <source>
        <dbReference type="ARBA" id="ARBA00010617"/>
    </source>
</evidence>
<organism evidence="14 15">
    <name type="scientific">Leptotrombidium deliense</name>
    <dbReference type="NCBI Taxonomy" id="299467"/>
    <lineage>
        <taxon>Eukaryota</taxon>
        <taxon>Metazoa</taxon>
        <taxon>Ecdysozoa</taxon>
        <taxon>Arthropoda</taxon>
        <taxon>Chelicerata</taxon>
        <taxon>Arachnida</taxon>
        <taxon>Acari</taxon>
        <taxon>Acariformes</taxon>
        <taxon>Trombidiformes</taxon>
        <taxon>Prostigmata</taxon>
        <taxon>Anystina</taxon>
        <taxon>Parasitengona</taxon>
        <taxon>Trombiculoidea</taxon>
        <taxon>Trombiculidae</taxon>
        <taxon>Leptotrombidium</taxon>
    </lineage>
</organism>
<dbReference type="Gene3D" id="1.10.630.10">
    <property type="entry name" value="Cytochrome P450"/>
    <property type="match status" value="1"/>
</dbReference>
<name>A0A443S2I1_9ACAR</name>
<evidence type="ECO:0000256" key="9">
    <source>
        <dbReference type="ARBA" id="ARBA00023002"/>
    </source>
</evidence>
<dbReference type="PRINTS" id="PR00463">
    <property type="entry name" value="EP450I"/>
</dbReference>
<evidence type="ECO:0000256" key="12">
    <source>
        <dbReference type="ARBA" id="ARBA00023136"/>
    </source>
</evidence>
<evidence type="ECO:0000256" key="6">
    <source>
        <dbReference type="ARBA" id="ARBA00022723"/>
    </source>
</evidence>
<reference evidence="14 15" key="1">
    <citation type="journal article" date="2018" name="Gigascience">
        <title>Genomes of trombidid mites reveal novel predicted allergens and laterally-transferred genes associated with secondary metabolism.</title>
        <authorList>
            <person name="Dong X."/>
            <person name="Chaisiri K."/>
            <person name="Xia D."/>
            <person name="Armstrong S.D."/>
            <person name="Fang Y."/>
            <person name="Donnelly M.J."/>
            <person name="Kadowaki T."/>
            <person name="McGarry J.W."/>
            <person name="Darby A.C."/>
            <person name="Makepeace B.L."/>
        </authorList>
    </citation>
    <scope>NUCLEOTIDE SEQUENCE [LARGE SCALE GENOMIC DNA]</scope>
    <source>
        <strain evidence="14">UoL-UT</strain>
    </source>
</reference>
<keyword evidence="11" id="KW-0503">Monooxygenase</keyword>
<keyword evidence="9" id="KW-0560">Oxidoreductase</keyword>
<keyword evidence="7" id="KW-0256">Endoplasmic reticulum</keyword>
<dbReference type="InterPro" id="IPR002401">
    <property type="entry name" value="Cyt_P450_E_grp-I"/>
</dbReference>
<dbReference type="EMBL" id="NCKV01011089">
    <property type="protein sequence ID" value="RWS21725.1"/>
    <property type="molecule type" value="Genomic_DNA"/>
</dbReference>
<dbReference type="OrthoDB" id="6501435at2759"/>
<dbReference type="GO" id="GO:0020037">
    <property type="term" value="F:heme binding"/>
    <property type="evidence" value="ECO:0007669"/>
    <property type="project" value="InterPro"/>
</dbReference>
<dbReference type="GO" id="GO:0005789">
    <property type="term" value="C:endoplasmic reticulum membrane"/>
    <property type="evidence" value="ECO:0007669"/>
    <property type="project" value="UniProtKB-SubCell"/>
</dbReference>
<sequence>MDVFSLLILFSVTVIVYYISWRKRLMSVLQKHGINGPKPHLIYGNLLDFKKEINVKLVDRWLKEYGPVFGYYTGGRPVVITTDPELLKQVLIKDFKTFHDRNVPKELSSTPIPELATNHLIRKTGNEWKEMRTLLRPAFSASKLKGSFESMIDAVDALIENLENAKKAGEKDVDIYPLFQGLTLDVIGRTAFGVRTNVQRDANDPFLNAVRLHLKSSGTRLLDKPILLFPEFASIIFAFRILYNKLEALFYTSPLQYVVKMSSQVISERRKNPDLKRQDLLQAMIDGRLTQGMLNSMDYNSLSGSSEFEKNEPEIEEKGGRQLTDNEILGNTILFFEAGYDTTSTALAYMSHILVNHQNYQDLIREEVQQLVNRDGKLDYNTIGQVPFMEAVIYETFRMYPLITFFISRVAEADVKYKNMTIPKGIPVMSPAYNIHYDPQFWENPTKFDPFRFYGENKIN</sequence>
<keyword evidence="6" id="KW-0479">Metal-binding</keyword>
<keyword evidence="10" id="KW-0408">Iron</keyword>
<keyword evidence="15" id="KW-1185">Reference proteome</keyword>
<gene>
    <name evidence="14" type="ORF">B4U80_01682</name>
</gene>
<evidence type="ECO:0000256" key="10">
    <source>
        <dbReference type="ARBA" id="ARBA00023004"/>
    </source>
</evidence>
<dbReference type="InterPro" id="IPR036396">
    <property type="entry name" value="Cyt_P450_sf"/>
</dbReference>
<evidence type="ECO:0000313" key="14">
    <source>
        <dbReference type="EMBL" id="RWS21725.1"/>
    </source>
</evidence>
<evidence type="ECO:0000256" key="7">
    <source>
        <dbReference type="ARBA" id="ARBA00022824"/>
    </source>
</evidence>
<comment type="caution">
    <text evidence="14">The sequence shown here is derived from an EMBL/GenBank/DDBJ whole genome shotgun (WGS) entry which is preliminary data.</text>
</comment>
<evidence type="ECO:0000256" key="11">
    <source>
        <dbReference type="ARBA" id="ARBA00023033"/>
    </source>
</evidence>
<dbReference type="STRING" id="299467.A0A443S2I1"/>
<accession>A0A443S2I1</accession>
<evidence type="ECO:0000256" key="13">
    <source>
        <dbReference type="SAM" id="Phobius"/>
    </source>
</evidence>
<feature type="transmembrane region" description="Helical" evidence="13">
    <location>
        <begin position="6"/>
        <end position="21"/>
    </location>
</feature>
<dbReference type="GO" id="GO:0004497">
    <property type="term" value="F:monooxygenase activity"/>
    <property type="evidence" value="ECO:0007669"/>
    <property type="project" value="UniProtKB-KW"/>
</dbReference>
<dbReference type="AlphaFoldDB" id="A0A443S2I1"/>
<keyword evidence="5" id="KW-0349">Heme</keyword>
<comment type="similarity">
    <text evidence="4">Belongs to the cytochrome P450 family.</text>
</comment>
<evidence type="ECO:0000256" key="8">
    <source>
        <dbReference type="ARBA" id="ARBA00022848"/>
    </source>
</evidence>
<keyword evidence="8" id="KW-0492">Microsome</keyword>
<proteinExistence type="inferred from homology"/>
<dbReference type="PANTHER" id="PTHR24292">
    <property type="entry name" value="CYTOCHROME P450"/>
    <property type="match status" value="1"/>
</dbReference>
<dbReference type="GO" id="GO:0016705">
    <property type="term" value="F:oxidoreductase activity, acting on paired donors, with incorporation or reduction of molecular oxygen"/>
    <property type="evidence" value="ECO:0007669"/>
    <property type="project" value="InterPro"/>
</dbReference>
<protein>
    <submittedName>
        <fullName evidence="14">Cytochrome P450 3A24-like protein</fullName>
    </submittedName>
</protein>
<dbReference type="GO" id="GO:0005506">
    <property type="term" value="F:iron ion binding"/>
    <property type="evidence" value="ECO:0007669"/>
    <property type="project" value="InterPro"/>
</dbReference>
<evidence type="ECO:0000256" key="3">
    <source>
        <dbReference type="ARBA" id="ARBA00004406"/>
    </source>
</evidence>